<protein>
    <submittedName>
        <fullName evidence="1">Uncharacterized protein</fullName>
    </submittedName>
</protein>
<name>A0ACC0J6B8_CHOFU</name>
<dbReference type="EMBL" id="CM046114">
    <property type="protein sequence ID" value="KAI8419860.1"/>
    <property type="molecule type" value="Genomic_DNA"/>
</dbReference>
<gene>
    <name evidence="1" type="ORF">MSG28_008488</name>
</gene>
<sequence length="129" mass="15075">MSHAFGADVMQKAKRRQRKWCQENLLTVLEQAKDRQARDIEIYAEKLPKPVEVPAHTPEPYWYRVVTSWDYGWQQKASRVRARDFNFGRCALLRDTFYRKNNPAPDPPHVSQASGGEFSVCTQYSCYFG</sequence>
<reference evidence="1 2" key="1">
    <citation type="journal article" date="2022" name="Genome Biol. Evol.">
        <title>The Spruce Budworm Genome: Reconstructing the Evolutionary History of Antifreeze Proteins.</title>
        <authorList>
            <person name="Beliveau C."/>
            <person name="Gagne P."/>
            <person name="Picq S."/>
            <person name="Vernygora O."/>
            <person name="Keeling C.I."/>
            <person name="Pinkney K."/>
            <person name="Doucet D."/>
            <person name="Wen F."/>
            <person name="Johnston J.S."/>
            <person name="Maaroufi H."/>
            <person name="Boyle B."/>
            <person name="Laroche J."/>
            <person name="Dewar K."/>
            <person name="Juretic N."/>
            <person name="Blackburn G."/>
            <person name="Nisole A."/>
            <person name="Brunet B."/>
            <person name="Brandao M."/>
            <person name="Lumley L."/>
            <person name="Duan J."/>
            <person name="Quan G."/>
            <person name="Lucarotti C.J."/>
            <person name="Roe A.D."/>
            <person name="Sperling F.A.H."/>
            <person name="Levesque R.C."/>
            <person name="Cusson M."/>
        </authorList>
    </citation>
    <scope>NUCLEOTIDE SEQUENCE [LARGE SCALE GENOMIC DNA]</scope>
    <source>
        <strain evidence="1">Glfc:IPQL:Cfum</strain>
    </source>
</reference>
<proteinExistence type="predicted"/>
<accession>A0ACC0J6B8</accession>
<organism evidence="1 2">
    <name type="scientific">Choristoneura fumiferana</name>
    <name type="common">Spruce budworm moth</name>
    <name type="synonym">Archips fumiferana</name>
    <dbReference type="NCBI Taxonomy" id="7141"/>
    <lineage>
        <taxon>Eukaryota</taxon>
        <taxon>Metazoa</taxon>
        <taxon>Ecdysozoa</taxon>
        <taxon>Arthropoda</taxon>
        <taxon>Hexapoda</taxon>
        <taxon>Insecta</taxon>
        <taxon>Pterygota</taxon>
        <taxon>Neoptera</taxon>
        <taxon>Endopterygota</taxon>
        <taxon>Lepidoptera</taxon>
        <taxon>Glossata</taxon>
        <taxon>Ditrysia</taxon>
        <taxon>Tortricoidea</taxon>
        <taxon>Tortricidae</taxon>
        <taxon>Tortricinae</taxon>
        <taxon>Choristoneura</taxon>
    </lineage>
</organism>
<keyword evidence="2" id="KW-1185">Reference proteome</keyword>
<dbReference type="Proteomes" id="UP001064048">
    <property type="component" value="Chromosome 14"/>
</dbReference>
<evidence type="ECO:0000313" key="2">
    <source>
        <dbReference type="Proteomes" id="UP001064048"/>
    </source>
</evidence>
<comment type="caution">
    <text evidence="1">The sequence shown here is derived from an EMBL/GenBank/DDBJ whole genome shotgun (WGS) entry which is preliminary data.</text>
</comment>
<evidence type="ECO:0000313" key="1">
    <source>
        <dbReference type="EMBL" id="KAI8419860.1"/>
    </source>
</evidence>